<dbReference type="GO" id="GO:0020037">
    <property type="term" value="F:heme binding"/>
    <property type="evidence" value="ECO:0007669"/>
    <property type="project" value="InterPro"/>
</dbReference>
<keyword evidence="1" id="KW-0812">Transmembrane</keyword>
<evidence type="ECO:0008006" key="4">
    <source>
        <dbReference type="Google" id="ProtNLM"/>
    </source>
</evidence>
<dbReference type="PANTHER" id="PTHR47945:SF5">
    <property type="entry name" value="CYTOCHROME P450 84A1-RELATED"/>
    <property type="match status" value="1"/>
</dbReference>
<keyword evidence="1" id="KW-1133">Transmembrane helix</keyword>
<feature type="transmembrane region" description="Helical" evidence="1">
    <location>
        <begin position="61"/>
        <end position="80"/>
    </location>
</feature>
<dbReference type="GO" id="GO:0016705">
    <property type="term" value="F:oxidoreductase activity, acting on paired donors, with incorporation or reduction of molecular oxygen"/>
    <property type="evidence" value="ECO:0007669"/>
    <property type="project" value="InterPro"/>
</dbReference>
<dbReference type="STRING" id="3818.A0A444Z7N9"/>
<dbReference type="GO" id="GO:0004497">
    <property type="term" value="F:monooxygenase activity"/>
    <property type="evidence" value="ECO:0007669"/>
    <property type="project" value="InterPro"/>
</dbReference>
<dbReference type="InterPro" id="IPR001128">
    <property type="entry name" value="Cyt_P450"/>
</dbReference>
<dbReference type="Gene3D" id="1.10.630.10">
    <property type="entry name" value="Cytochrome P450"/>
    <property type="match status" value="1"/>
</dbReference>
<dbReference type="Pfam" id="PF00067">
    <property type="entry name" value="p450"/>
    <property type="match status" value="1"/>
</dbReference>
<evidence type="ECO:0000313" key="3">
    <source>
        <dbReference type="Proteomes" id="UP000289738"/>
    </source>
</evidence>
<proteinExistence type="predicted"/>
<dbReference type="InterPro" id="IPR053062">
    <property type="entry name" value="CYP450_84A"/>
</dbReference>
<comment type="caution">
    <text evidence="2">The sequence shown here is derived from an EMBL/GenBank/DDBJ whole genome shotgun (WGS) entry which is preliminary data.</text>
</comment>
<accession>A0A444Z7N9</accession>
<dbReference type="GO" id="GO:0005506">
    <property type="term" value="F:iron ion binding"/>
    <property type="evidence" value="ECO:0007669"/>
    <property type="project" value="InterPro"/>
</dbReference>
<organism evidence="2 3">
    <name type="scientific">Arachis hypogaea</name>
    <name type="common">Peanut</name>
    <dbReference type="NCBI Taxonomy" id="3818"/>
    <lineage>
        <taxon>Eukaryota</taxon>
        <taxon>Viridiplantae</taxon>
        <taxon>Streptophyta</taxon>
        <taxon>Embryophyta</taxon>
        <taxon>Tracheophyta</taxon>
        <taxon>Spermatophyta</taxon>
        <taxon>Magnoliopsida</taxon>
        <taxon>eudicotyledons</taxon>
        <taxon>Gunneridae</taxon>
        <taxon>Pentapetalae</taxon>
        <taxon>rosids</taxon>
        <taxon>fabids</taxon>
        <taxon>Fabales</taxon>
        <taxon>Fabaceae</taxon>
        <taxon>Papilionoideae</taxon>
        <taxon>50 kb inversion clade</taxon>
        <taxon>dalbergioids sensu lato</taxon>
        <taxon>Dalbergieae</taxon>
        <taxon>Pterocarpus clade</taxon>
        <taxon>Arachis</taxon>
    </lineage>
</organism>
<sequence length="163" mass="18291">MGTHHDQRVGHRKGSKQLRRVELFKPWRFFKANVPDFKGSNFQFIPFGSGRRSCSVTQLRLYALELAVAHLLHCFTWELLGGMKLSEMDSSDIFELAAPRATRFVAFPQSACSLFVGVAVYLLFFKYHSLCLYLLLCCVDGSVSSGGSRGIRIVLAVIVVTIQ</sequence>
<gene>
    <name evidence="2" type="ORF">Ahy_B05g078656</name>
</gene>
<protein>
    <recommendedName>
        <fullName evidence="4">Cytochrome P450</fullName>
    </recommendedName>
</protein>
<keyword evidence="1" id="KW-0472">Membrane</keyword>
<dbReference type="EMBL" id="SDMP01000015">
    <property type="protein sequence ID" value="RYR10181.1"/>
    <property type="molecule type" value="Genomic_DNA"/>
</dbReference>
<keyword evidence="3" id="KW-1185">Reference proteome</keyword>
<dbReference type="SUPFAM" id="SSF48264">
    <property type="entry name" value="Cytochrome P450"/>
    <property type="match status" value="1"/>
</dbReference>
<name>A0A444Z7N9_ARAHY</name>
<dbReference type="PANTHER" id="PTHR47945">
    <property type="entry name" value="CYTOCHROME P450 84A1-RELATED"/>
    <property type="match status" value="1"/>
</dbReference>
<evidence type="ECO:0000313" key="2">
    <source>
        <dbReference type="EMBL" id="RYR10181.1"/>
    </source>
</evidence>
<dbReference type="InterPro" id="IPR036396">
    <property type="entry name" value="Cyt_P450_sf"/>
</dbReference>
<feature type="transmembrane region" description="Helical" evidence="1">
    <location>
        <begin position="104"/>
        <end position="124"/>
    </location>
</feature>
<evidence type="ECO:0000256" key="1">
    <source>
        <dbReference type="SAM" id="Phobius"/>
    </source>
</evidence>
<reference evidence="2 3" key="1">
    <citation type="submission" date="2019-01" db="EMBL/GenBank/DDBJ databases">
        <title>Sequencing of cultivated peanut Arachis hypogaea provides insights into genome evolution and oil improvement.</title>
        <authorList>
            <person name="Chen X."/>
        </authorList>
    </citation>
    <scope>NUCLEOTIDE SEQUENCE [LARGE SCALE GENOMIC DNA]</scope>
    <source>
        <strain evidence="3">cv. Fuhuasheng</strain>
        <tissue evidence="2">Leaves</tissue>
    </source>
</reference>
<dbReference type="Proteomes" id="UP000289738">
    <property type="component" value="Chromosome B05"/>
</dbReference>
<dbReference type="AlphaFoldDB" id="A0A444Z7N9"/>